<evidence type="ECO:0000256" key="4">
    <source>
        <dbReference type="ARBA" id="ARBA00022842"/>
    </source>
</evidence>
<dbReference type="PANTHER" id="PTHR34610:SF4">
    <property type="entry name" value="SLL8027 PROTEIN"/>
    <property type="match status" value="1"/>
</dbReference>
<accession>A0A2M7T8T7</accession>
<dbReference type="Pfam" id="PF13470">
    <property type="entry name" value="PIN_3"/>
    <property type="match status" value="1"/>
</dbReference>
<feature type="domain" description="PIN" evidence="5">
    <location>
        <begin position="2"/>
        <end position="119"/>
    </location>
</feature>
<dbReference type="NCBIfam" id="TIGR00305">
    <property type="entry name" value="putative toxin-antitoxin system toxin component, PIN family"/>
    <property type="match status" value="1"/>
</dbReference>
<dbReference type="SUPFAM" id="SSF88723">
    <property type="entry name" value="PIN domain-like"/>
    <property type="match status" value="1"/>
</dbReference>
<dbReference type="Proteomes" id="UP000230956">
    <property type="component" value="Unassembled WGS sequence"/>
</dbReference>
<evidence type="ECO:0000259" key="5">
    <source>
        <dbReference type="SMART" id="SM00670"/>
    </source>
</evidence>
<sequence length="140" mass="15755">MIKVCLDTNVFVSGIISPSGAPYEVLEAWRNREFVLLTSDEIITEVSKVLQYPKIKSAFSLTDEEIEKYVSLLSKYSQRTPGELKIDVIAEDPSDNMFLVCAVEGKADFIISGDNHLLQIGTYQGIQIVTPREFIKQLRP</sequence>
<dbReference type="InterPro" id="IPR002716">
    <property type="entry name" value="PIN_dom"/>
</dbReference>
<evidence type="ECO:0000313" key="7">
    <source>
        <dbReference type="Proteomes" id="UP000230956"/>
    </source>
</evidence>
<keyword evidence="4" id="KW-0460">Magnesium</keyword>
<dbReference type="SMART" id="SM00670">
    <property type="entry name" value="PINc"/>
    <property type="match status" value="1"/>
</dbReference>
<evidence type="ECO:0000313" key="6">
    <source>
        <dbReference type="EMBL" id="PIZ40368.1"/>
    </source>
</evidence>
<dbReference type="InterPro" id="IPR002850">
    <property type="entry name" value="PIN_toxin-like"/>
</dbReference>
<dbReference type="EMBL" id="PFNG01000092">
    <property type="protein sequence ID" value="PIZ40368.1"/>
    <property type="molecule type" value="Genomic_DNA"/>
</dbReference>
<evidence type="ECO:0000256" key="3">
    <source>
        <dbReference type="ARBA" id="ARBA00022801"/>
    </source>
</evidence>
<dbReference type="InterPro" id="IPR029060">
    <property type="entry name" value="PIN-like_dom_sf"/>
</dbReference>
<dbReference type="GO" id="GO:0046872">
    <property type="term" value="F:metal ion binding"/>
    <property type="evidence" value="ECO:0007669"/>
    <property type="project" value="UniProtKB-KW"/>
</dbReference>
<proteinExistence type="predicted"/>
<gene>
    <name evidence="6" type="ORF">COY37_03850</name>
</gene>
<evidence type="ECO:0000256" key="2">
    <source>
        <dbReference type="ARBA" id="ARBA00022723"/>
    </source>
</evidence>
<dbReference type="GO" id="GO:0016787">
    <property type="term" value="F:hydrolase activity"/>
    <property type="evidence" value="ECO:0007669"/>
    <property type="project" value="UniProtKB-KW"/>
</dbReference>
<protein>
    <submittedName>
        <fullName evidence="6">Putative toxin-antitoxin system toxin component, PIN family</fullName>
    </submittedName>
</protein>
<comment type="caution">
    <text evidence="6">The sequence shown here is derived from an EMBL/GenBank/DDBJ whole genome shotgun (WGS) entry which is preliminary data.</text>
</comment>
<organism evidence="6 7">
    <name type="scientific">Candidatus Aquicultor secundus</name>
    <dbReference type="NCBI Taxonomy" id="1973895"/>
    <lineage>
        <taxon>Bacteria</taxon>
        <taxon>Bacillati</taxon>
        <taxon>Actinomycetota</taxon>
        <taxon>Candidatus Aquicultoria</taxon>
        <taxon>Candidatus Aquicultorales</taxon>
        <taxon>Candidatus Aquicultoraceae</taxon>
        <taxon>Candidatus Aquicultor</taxon>
    </lineage>
</organism>
<keyword evidence="1" id="KW-0540">Nuclease</keyword>
<reference evidence="7" key="1">
    <citation type="submission" date="2017-09" db="EMBL/GenBank/DDBJ databases">
        <title>Depth-based differentiation of microbial function through sediment-hosted aquifers and enrichment of novel symbionts in the deep terrestrial subsurface.</title>
        <authorList>
            <person name="Probst A.J."/>
            <person name="Ladd B."/>
            <person name="Jarett J.K."/>
            <person name="Geller-Mcgrath D.E."/>
            <person name="Sieber C.M.K."/>
            <person name="Emerson J.B."/>
            <person name="Anantharaman K."/>
            <person name="Thomas B.C."/>
            <person name="Malmstrom R."/>
            <person name="Stieglmeier M."/>
            <person name="Klingl A."/>
            <person name="Woyke T."/>
            <person name="Ryan C.M."/>
            <person name="Banfield J.F."/>
        </authorList>
    </citation>
    <scope>NUCLEOTIDE SEQUENCE [LARGE SCALE GENOMIC DNA]</scope>
</reference>
<dbReference type="GO" id="GO:0004518">
    <property type="term" value="F:nuclease activity"/>
    <property type="evidence" value="ECO:0007669"/>
    <property type="project" value="UniProtKB-KW"/>
</dbReference>
<evidence type="ECO:0000256" key="1">
    <source>
        <dbReference type="ARBA" id="ARBA00022722"/>
    </source>
</evidence>
<keyword evidence="2" id="KW-0479">Metal-binding</keyword>
<name>A0A2M7T8T7_9ACTN</name>
<dbReference type="AlphaFoldDB" id="A0A2M7T8T7"/>
<keyword evidence="3" id="KW-0378">Hydrolase</keyword>
<dbReference type="RefSeq" id="WP_286976206.1">
    <property type="nucleotide sequence ID" value="NZ_PEXG01000238.1"/>
</dbReference>
<dbReference type="PANTHER" id="PTHR34610">
    <property type="entry name" value="SSL7007 PROTEIN"/>
    <property type="match status" value="1"/>
</dbReference>